<dbReference type="Pfam" id="PF14344">
    <property type="entry name" value="DUF4397"/>
    <property type="match status" value="1"/>
</dbReference>
<proteinExistence type="predicted"/>
<dbReference type="AlphaFoldDB" id="A0A964TAR8"/>
<keyword evidence="4" id="KW-1185">Reference proteome</keyword>
<feature type="domain" description="DUF4397" evidence="2">
    <location>
        <begin position="32"/>
        <end position="150"/>
    </location>
</feature>
<sequence length="232" mass="24938">MKNPFKFLYTLLVGFFLLSACSEDDSFPQVASLKVVHAGVNVPTLHVLYTQFSEDFTFANNPVLSFAGNERYPVNADRENPIAFVNSTDTTSTVLSTNVNLPSGNISTLFLTGRDSNLSGLLLEDELLRHRDSTAGFRFINLAPDSQSLTFEADQGIGPVSLGFEEATAFQEVGATAANASYNFEIKNGAGDVLTTYATTAPVFKNTTLVIIGLVDDGSGGNSLQVIRVDSF</sequence>
<keyword evidence="1" id="KW-0732">Signal</keyword>
<protein>
    <submittedName>
        <fullName evidence="3">DUF4397 domain-containing protein</fullName>
    </submittedName>
</protein>
<reference evidence="3" key="1">
    <citation type="submission" date="2020-01" db="EMBL/GenBank/DDBJ databases">
        <title>Muricauda ochracea sp. nov., isolated from a tidal flat of Garorim bay in Korea.</title>
        <authorList>
            <person name="Kim D."/>
            <person name="Yoo Y."/>
            <person name="Kim J.-J."/>
        </authorList>
    </citation>
    <scope>NUCLEOTIDE SEQUENCE</scope>
    <source>
        <strain evidence="3">JGD-17</strain>
    </source>
</reference>
<evidence type="ECO:0000259" key="2">
    <source>
        <dbReference type="Pfam" id="PF14344"/>
    </source>
</evidence>
<name>A0A964TAR8_9FLAO</name>
<comment type="caution">
    <text evidence="3">The sequence shown here is derived from an EMBL/GenBank/DDBJ whole genome shotgun (WGS) entry which is preliminary data.</text>
</comment>
<accession>A0A964TAR8</accession>
<dbReference type="PROSITE" id="PS51257">
    <property type="entry name" value="PROKAR_LIPOPROTEIN"/>
    <property type="match status" value="1"/>
</dbReference>
<feature type="signal peptide" evidence="1">
    <location>
        <begin position="1"/>
        <end position="22"/>
    </location>
</feature>
<evidence type="ECO:0000313" key="3">
    <source>
        <dbReference type="EMBL" id="NAY91422.1"/>
    </source>
</evidence>
<evidence type="ECO:0000313" key="4">
    <source>
        <dbReference type="Proteomes" id="UP000667650"/>
    </source>
</evidence>
<dbReference type="Proteomes" id="UP000667650">
    <property type="component" value="Unassembled WGS sequence"/>
</dbReference>
<dbReference type="RefSeq" id="WP_166522847.1">
    <property type="nucleotide sequence ID" value="NZ_JAAABI010000002.1"/>
</dbReference>
<feature type="chain" id="PRO_5037562067" evidence="1">
    <location>
        <begin position="23"/>
        <end position="232"/>
    </location>
</feature>
<gene>
    <name evidence="3" type="ORF">GTQ34_05775</name>
</gene>
<dbReference type="InterPro" id="IPR025510">
    <property type="entry name" value="DUF4397"/>
</dbReference>
<organism evidence="3 4">
    <name type="scientific">Flagellimonas ochracea</name>
    <dbReference type="NCBI Taxonomy" id="2696472"/>
    <lineage>
        <taxon>Bacteria</taxon>
        <taxon>Pseudomonadati</taxon>
        <taxon>Bacteroidota</taxon>
        <taxon>Flavobacteriia</taxon>
        <taxon>Flavobacteriales</taxon>
        <taxon>Flavobacteriaceae</taxon>
        <taxon>Flagellimonas</taxon>
    </lineage>
</organism>
<evidence type="ECO:0000256" key="1">
    <source>
        <dbReference type="SAM" id="SignalP"/>
    </source>
</evidence>
<dbReference type="EMBL" id="JAAABI010000002">
    <property type="protein sequence ID" value="NAY91422.1"/>
    <property type="molecule type" value="Genomic_DNA"/>
</dbReference>